<proteinExistence type="predicted"/>
<evidence type="ECO:0000313" key="3">
    <source>
        <dbReference type="Proteomes" id="UP000784294"/>
    </source>
</evidence>
<feature type="compositionally biased region" description="Basic and acidic residues" evidence="1">
    <location>
        <begin position="127"/>
        <end position="140"/>
    </location>
</feature>
<name>A0A448WK95_9PLAT</name>
<evidence type="ECO:0000256" key="1">
    <source>
        <dbReference type="SAM" id="MobiDB-lite"/>
    </source>
</evidence>
<accession>A0A448WK95</accession>
<sequence>MPEEFQINEGFSQAYMSYRRREEIDKLKARYGDVKLFSKDSHSSHPSDECKHVDSTGPQSCSLSTASSSSSSSSSSSDDDMAEREHEDFLILLDALCRNDPALNDPNRRWFRDSAPTLSPNADFAEPSDKSQKKATKADERKLKKSEMPVLLKDYHREFLLKCDGVEDEGLAKAGEEVALMDSDAMLASLRSDASLAVSRQALIQYVFFAIIHYAYLPVHVSIESLV</sequence>
<dbReference type="GO" id="GO:0030686">
    <property type="term" value="C:90S preribosome"/>
    <property type="evidence" value="ECO:0007669"/>
    <property type="project" value="TreeGrafter"/>
</dbReference>
<dbReference type="EMBL" id="CAAALY010019088">
    <property type="protein sequence ID" value="VEL13832.1"/>
    <property type="molecule type" value="Genomic_DNA"/>
</dbReference>
<dbReference type="GO" id="GO:0000447">
    <property type="term" value="P:endonucleolytic cleavage in ITS1 to separate SSU-rRNA from 5.8S rRNA and LSU-rRNA from tricistronic rRNA transcript (SSU-rRNA, 5.8S rRNA, LSU-rRNA)"/>
    <property type="evidence" value="ECO:0007669"/>
    <property type="project" value="TreeGrafter"/>
</dbReference>
<keyword evidence="3" id="KW-1185">Reference proteome</keyword>
<feature type="compositionally biased region" description="Basic and acidic residues" evidence="1">
    <location>
        <begin position="37"/>
        <end position="54"/>
    </location>
</feature>
<feature type="compositionally biased region" description="Low complexity" evidence="1">
    <location>
        <begin position="60"/>
        <end position="76"/>
    </location>
</feature>
<dbReference type="OrthoDB" id="6129702at2759"/>
<comment type="caution">
    <text evidence="2">The sequence shown here is derived from an EMBL/GenBank/DDBJ whole genome shotgun (WGS) entry which is preliminary data.</text>
</comment>
<dbReference type="PANTHER" id="PTHR14490:SF5">
    <property type="entry name" value="PROTEIN KRI1 HOMOLOG"/>
    <property type="match status" value="1"/>
</dbReference>
<dbReference type="PANTHER" id="PTHR14490">
    <property type="entry name" value="ZINC FINGER, ZZ TYPE"/>
    <property type="match status" value="1"/>
</dbReference>
<feature type="region of interest" description="Disordered" evidence="1">
    <location>
        <begin position="108"/>
        <end position="140"/>
    </location>
</feature>
<protein>
    <submittedName>
        <fullName evidence="2">Uncharacterized protein</fullName>
    </submittedName>
</protein>
<dbReference type="InterPro" id="IPR018034">
    <property type="entry name" value="Kri1"/>
</dbReference>
<dbReference type="GO" id="GO:0005730">
    <property type="term" value="C:nucleolus"/>
    <property type="evidence" value="ECO:0007669"/>
    <property type="project" value="TreeGrafter"/>
</dbReference>
<dbReference type="Proteomes" id="UP000784294">
    <property type="component" value="Unassembled WGS sequence"/>
</dbReference>
<reference evidence="2" key="1">
    <citation type="submission" date="2018-11" db="EMBL/GenBank/DDBJ databases">
        <authorList>
            <consortium name="Pathogen Informatics"/>
        </authorList>
    </citation>
    <scope>NUCLEOTIDE SEQUENCE</scope>
</reference>
<gene>
    <name evidence="2" type="ORF">PXEA_LOCUS7272</name>
</gene>
<dbReference type="AlphaFoldDB" id="A0A448WK95"/>
<evidence type="ECO:0000313" key="2">
    <source>
        <dbReference type="EMBL" id="VEL13832.1"/>
    </source>
</evidence>
<organism evidence="2 3">
    <name type="scientific">Protopolystoma xenopodis</name>
    <dbReference type="NCBI Taxonomy" id="117903"/>
    <lineage>
        <taxon>Eukaryota</taxon>
        <taxon>Metazoa</taxon>
        <taxon>Spiralia</taxon>
        <taxon>Lophotrochozoa</taxon>
        <taxon>Platyhelminthes</taxon>
        <taxon>Monogenea</taxon>
        <taxon>Polyopisthocotylea</taxon>
        <taxon>Polystomatidea</taxon>
        <taxon>Polystomatidae</taxon>
        <taxon>Protopolystoma</taxon>
    </lineage>
</organism>
<feature type="region of interest" description="Disordered" evidence="1">
    <location>
        <begin position="37"/>
        <end position="83"/>
    </location>
</feature>